<organism evidence="1 2">
    <name type="scientific">Rhizobium etli</name>
    <dbReference type="NCBI Taxonomy" id="29449"/>
    <lineage>
        <taxon>Bacteria</taxon>
        <taxon>Pseudomonadati</taxon>
        <taxon>Pseudomonadota</taxon>
        <taxon>Alphaproteobacteria</taxon>
        <taxon>Hyphomicrobiales</taxon>
        <taxon>Rhizobiaceae</taxon>
        <taxon>Rhizobium/Agrobacterium group</taxon>
        <taxon>Rhizobium</taxon>
    </lineage>
</organism>
<gene>
    <name evidence="1" type="ORF">NXC12_CH03019</name>
</gene>
<sequence>MVDTHSMNVISLTLDDPHAEALAQFCKRSFLDRVRIFSASETEARQMVDAIHELRHALAEAGFAPR</sequence>
<reference evidence="1 2" key="1">
    <citation type="submission" date="2017-04" db="EMBL/GenBank/DDBJ databases">
        <title>Complete genome sequences of Rhizobium genomic linages associated to common bean (phaseolus vulgaris).</title>
        <authorList>
            <person name="Santamaria R.I."/>
            <person name="Bustos P."/>
            <person name="Perez-Carrascal O."/>
            <person name="Martinez-Flores I."/>
            <person name="Juarez S."/>
            <person name="Lozano L."/>
            <person name="Miranda F."/>
            <person name="Vinuesa P."/>
            <person name="Martinez-Romero E."/>
            <person name="Cevallos M.A."/>
            <person name="Romero D."/>
            <person name="Davila G."/>
            <person name="Gonzalez V."/>
        </authorList>
    </citation>
    <scope>NUCLEOTIDE SEQUENCE [LARGE SCALE GENOMIC DNA]</scope>
    <source>
        <strain evidence="1 2">NXC12</strain>
    </source>
</reference>
<dbReference type="AlphaFoldDB" id="A0AAN1BIG0"/>
<dbReference type="Pfam" id="PF24806">
    <property type="entry name" value="DUF7706"/>
    <property type="match status" value="1"/>
</dbReference>
<dbReference type="Proteomes" id="UP000194159">
    <property type="component" value="Chromosome"/>
</dbReference>
<accession>A0AAN1BIG0</accession>
<proteinExistence type="predicted"/>
<dbReference type="EMBL" id="CP020906">
    <property type="protein sequence ID" value="ARQ11012.1"/>
    <property type="molecule type" value="Genomic_DNA"/>
</dbReference>
<evidence type="ECO:0000313" key="1">
    <source>
        <dbReference type="EMBL" id="ARQ11012.1"/>
    </source>
</evidence>
<evidence type="ECO:0000313" key="2">
    <source>
        <dbReference type="Proteomes" id="UP000194159"/>
    </source>
</evidence>
<dbReference type="RefSeq" id="WP_086082449.1">
    <property type="nucleotide sequence ID" value="NZ_CP020906.1"/>
</dbReference>
<dbReference type="InterPro" id="IPR056123">
    <property type="entry name" value="DUF7706"/>
</dbReference>
<name>A0AAN1BIG0_RHIET</name>
<protein>
    <submittedName>
        <fullName evidence="1">Uncharacterized protein</fullName>
    </submittedName>
</protein>